<accession>A0ABY4M0H3</accession>
<proteinExistence type="predicted"/>
<evidence type="ECO:0000313" key="1">
    <source>
        <dbReference type="EMBL" id="UQA90628.1"/>
    </source>
</evidence>
<name>A0ABY4M0H3_9ACTN</name>
<dbReference type="Proteomes" id="UP000830115">
    <property type="component" value="Chromosome"/>
</dbReference>
<reference evidence="1" key="1">
    <citation type="submission" date="2021-10" db="EMBL/GenBank/DDBJ databases">
        <title>Streptomyces nigrumlapis sp.nov.,an antimicrobial producing actinobacterium isolated from Black Gobi rocks.</title>
        <authorList>
            <person name="Wen Y."/>
            <person name="Zhang W."/>
            <person name="Liu X.G."/>
        </authorList>
    </citation>
    <scope>NUCLEOTIDE SEQUENCE</scope>
    <source>
        <strain evidence="1">ST13-2-2</strain>
    </source>
</reference>
<dbReference type="Gene3D" id="1.10.10.10">
    <property type="entry name" value="Winged helix-like DNA-binding domain superfamily/Winged helix DNA-binding domain"/>
    <property type="match status" value="1"/>
</dbReference>
<dbReference type="RefSeq" id="WP_248861369.1">
    <property type="nucleotide sequence ID" value="NZ_CP086322.1"/>
</dbReference>
<dbReference type="SUPFAM" id="SSF46689">
    <property type="entry name" value="Homeodomain-like"/>
    <property type="match status" value="1"/>
</dbReference>
<evidence type="ECO:0000313" key="2">
    <source>
        <dbReference type="Proteomes" id="UP000830115"/>
    </source>
</evidence>
<dbReference type="EMBL" id="CP086322">
    <property type="protein sequence ID" value="UQA90628.1"/>
    <property type="molecule type" value="Genomic_DNA"/>
</dbReference>
<protein>
    <submittedName>
        <fullName evidence="1">Helix-turn-helix domain-containing protein</fullName>
    </submittedName>
</protein>
<gene>
    <name evidence="1" type="ORF">K9S39_00785</name>
</gene>
<dbReference type="InterPro" id="IPR009057">
    <property type="entry name" value="Homeodomain-like_sf"/>
</dbReference>
<sequence length="144" mass="16012">MEHDRAWLFAEVPSVPGVPVGWPITEAAVRYGVSRQMVNNWRRRYEADGITGLEEVSRRPYRSPHRVTAQVEAAICELQRAHPRWGARRIAGTAHPHTPTLIDNATGCGHTHVAEMNQQVGDNLNRMISELEDGQVEREAAGAG</sequence>
<dbReference type="InterPro" id="IPR036388">
    <property type="entry name" value="WH-like_DNA-bd_sf"/>
</dbReference>
<organism evidence="1 2">
    <name type="scientific">Streptomyces halobius</name>
    <dbReference type="NCBI Taxonomy" id="2879846"/>
    <lineage>
        <taxon>Bacteria</taxon>
        <taxon>Bacillati</taxon>
        <taxon>Actinomycetota</taxon>
        <taxon>Actinomycetes</taxon>
        <taxon>Kitasatosporales</taxon>
        <taxon>Streptomycetaceae</taxon>
        <taxon>Streptomyces</taxon>
    </lineage>
</organism>
<keyword evidence="2" id="KW-1185">Reference proteome</keyword>
<dbReference type="Pfam" id="PF13565">
    <property type="entry name" value="HTH_32"/>
    <property type="match status" value="1"/>
</dbReference>